<dbReference type="Proteomes" id="UP000294743">
    <property type="component" value="Unassembled WGS sequence"/>
</dbReference>
<comment type="caution">
    <text evidence="1">The sequence shown here is derived from an EMBL/GenBank/DDBJ whole genome shotgun (WGS) entry which is preliminary data.</text>
</comment>
<accession>A0A4V3G9A4</accession>
<evidence type="ECO:0008006" key="3">
    <source>
        <dbReference type="Google" id="ProtNLM"/>
    </source>
</evidence>
<reference evidence="1 2" key="1">
    <citation type="submission" date="2019-03" db="EMBL/GenBank/DDBJ databases">
        <title>Genomic Encyclopedia of Type Strains, Phase IV (KMG-IV): sequencing the most valuable type-strain genomes for metagenomic binning, comparative biology and taxonomic classification.</title>
        <authorList>
            <person name="Goeker M."/>
        </authorList>
    </citation>
    <scope>NUCLEOTIDE SEQUENCE [LARGE SCALE GENOMIC DNA]</scope>
    <source>
        <strain evidence="1 2">DSM 28867</strain>
    </source>
</reference>
<gene>
    <name evidence="1" type="ORF">EDD63_10285</name>
</gene>
<organism evidence="1 2">
    <name type="scientific">Breznakia blatticola</name>
    <dbReference type="NCBI Taxonomy" id="1754012"/>
    <lineage>
        <taxon>Bacteria</taxon>
        <taxon>Bacillati</taxon>
        <taxon>Bacillota</taxon>
        <taxon>Erysipelotrichia</taxon>
        <taxon>Erysipelotrichales</taxon>
        <taxon>Erysipelotrichaceae</taxon>
        <taxon>Breznakia</taxon>
    </lineage>
</organism>
<sequence>MTVKDYIQEHQERLDLYTKAIVNAHGQHHPEVYEVRELYKEIEMRSLHHQDIQQTVARLKAVTSDFAVPSDVCQTFLQTYEMLGELAEIAASERQSAC</sequence>
<name>A0A4V3G9A4_9FIRM</name>
<dbReference type="EMBL" id="SODD01000002">
    <property type="protein sequence ID" value="TDW26064.1"/>
    <property type="molecule type" value="Genomic_DNA"/>
</dbReference>
<evidence type="ECO:0000313" key="2">
    <source>
        <dbReference type="Proteomes" id="UP000294743"/>
    </source>
</evidence>
<evidence type="ECO:0000313" key="1">
    <source>
        <dbReference type="EMBL" id="TDW26064.1"/>
    </source>
</evidence>
<dbReference type="RefSeq" id="WP_134167654.1">
    <property type="nucleotide sequence ID" value="NZ_SODD01000002.1"/>
</dbReference>
<keyword evidence="2" id="KW-1185">Reference proteome</keyword>
<proteinExistence type="predicted"/>
<dbReference type="OrthoDB" id="9797132at2"/>
<dbReference type="AlphaFoldDB" id="A0A4V3G9A4"/>
<protein>
    <recommendedName>
        <fullName evidence="3">Regulator of cell morphogenesis and NO signaling</fullName>
    </recommendedName>
</protein>